<proteinExistence type="predicted"/>
<dbReference type="Proteomes" id="UP000195437">
    <property type="component" value="Chromosome"/>
</dbReference>
<dbReference type="Pfam" id="PF09376">
    <property type="entry name" value="NurA"/>
    <property type="match status" value="1"/>
</dbReference>
<name>A0A1Y0IJI1_9BACL</name>
<dbReference type="InterPro" id="IPR018977">
    <property type="entry name" value="NurA_domain"/>
</dbReference>
<evidence type="ECO:0000313" key="2">
    <source>
        <dbReference type="EMBL" id="ARU59675.1"/>
    </source>
</evidence>
<evidence type="ECO:0000313" key="3">
    <source>
        <dbReference type="Proteomes" id="UP000195437"/>
    </source>
</evidence>
<evidence type="ECO:0000259" key="1">
    <source>
        <dbReference type="SMART" id="SM00933"/>
    </source>
</evidence>
<accession>A0A1Y0IJI1</accession>
<dbReference type="KEGG" id="tum:CBW65_00430"/>
<feature type="domain" description="NurA" evidence="1">
    <location>
        <begin position="60"/>
        <end position="322"/>
    </location>
</feature>
<gene>
    <name evidence="2" type="ORF">CBW65_00430</name>
</gene>
<dbReference type="AlphaFoldDB" id="A0A1Y0IJI1"/>
<dbReference type="SMART" id="SM00933">
    <property type="entry name" value="NurA"/>
    <property type="match status" value="1"/>
</dbReference>
<keyword evidence="3" id="KW-1185">Reference proteome</keyword>
<dbReference type="OrthoDB" id="2986419at2"/>
<sequence>MSGLFTLAKELQGLNGSLHEKRKERADRTAIRAALETNVGEFVHAKRLSDEQIRELFAGRSLVGVDGSVNQFGSNYPYAIHLFKALAKSTLPGRDGVTKVEKVQMFSPLSAADHAAVRQFVVERREELRVEPQEDRNAERDIAEQQAYMILVDQKMVEMELQAAIEALDTFRPFLMLMDGGFSRLKGKGGELWEQFEEKVTYSDTIVVGVIEEVGSYRLKSRLDDVDERLLRGFIRGHDREVLFNMLETGEWLKTSLERPIKNEFYTVFNRLSHQPQAGACDFLREQAHRVDEVIDFLYTITPSKSRGIPLWLDVVDAEARLTKKQIEMIVKSNVDAEIVESFLRPQRERRDF</sequence>
<dbReference type="RefSeq" id="WP_087455063.1">
    <property type="nucleotide sequence ID" value="NZ_CP021434.1"/>
</dbReference>
<organism evidence="2 3">
    <name type="scientific">Tumebacillus avium</name>
    <dbReference type="NCBI Taxonomy" id="1903704"/>
    <lineage>
        <taxon>Bacteria</taxon>
        <taxon>Bacillati</taxon>
        <taxon>Bacillota</taxon>
        <taxon>Bacilli</taxon>
        <taxon>Bacillales</taxon>
        <taxon>Alicyclobacillaceae</taxon>
        <taxon>Tumebacillus</taxon>
    </lineage>
</organism>
<protein>
    <recommendedName>
        <fullName evidence="1">NurA domain-containing protein</fullName>
    </recommendedName>
</protein>
<dbReference type="EMBL" id="CP021434">
    <property type="protein sequence ID" value="ARU59675.1"/>
    <property type="molecule type" value="Genomic_DNA"/>
</dbReference>
<reference evidence="3" key="1">
    <citation type="submission" date="2017-05" db="EMBL/GenBank/DDBJ databases">
        <authorList>
            <person name="Sung H."/>
        </authorList>
    </citation>
    <scope>NUCLEOTIDE SEQUENCE [LARGE SCALE GENOMIC DNA]</scope>
    <source>
        <strain evidence="3">AR23208</strain>
    </source>
</reference>